<evidence type="ECO:0000256" key="12">
    <source>
        <dbReference type="ARBA" id="ARBA00022840"/>
    </source>
</evidence>
<dbReference type="RefSeq" id="XP_022748829.1">
    <property type="nucleotide sequence ID" value="XM_022893094.1"/>
</dbReference>
<evidence type="ECO:0000256" key="8">
    <source>
        <dbReference type="ARBA" id="ARBA00022729"/>
    </source>
</evidence>
<sequence>MTPAWSFLTVEFDIVQNLELHDISDNHVGKDISSLISNVSEPAAHYSANASDINDNRNNSIVLKSGETIQAWIDYDGKEMLMNVSISPRGMLRPHRPLISFPIDLSLVLDEYMYVGFSDSTGLLKALHYVQGWSFTIGPRAQDLDPRKLPFLKTRIREGDEILEDWEIEYGAWRFMYSELFSAARGFGEKNLIGSGGFGRLYSWVIPSTGLEVAMKMVSNGSRQGMKEFVAEITSMGRLRPRNLVHLHGWCRKQDELLLTYDYFPNGSLDKLLYDDSPLKGKKLTWDQRYKILTGGAHASPYLHEECNQIHRDVKPSNVLIDEDLNAKLGDFGLARTYEMISIKRQHIVGTLGYLAPELTRTGKATTSTDVYSYGTLKLEVAGRRRPIETQKNAKELLPTMRRVVQLLQGDATIPPLPHDIHVEVPMAITEDSDSFADDSDPSCHKMTSTQSNSSTSFDKKLSTGHTTRVTFQTISQQRNHDCKNRLCSS</sequence>
<dbReference type="CDD" id="cd06899">
    <property type="entry name" value="lectin_legume_LecRK_Arcelin_ConA"/>
    <property type="match status" value="1"/>
</dbReference>
<dbReference type="SMART" id="SM00220">
    <property type="entry name" value="S_TKc"/>
    <property type="match status" value="1"/>
</dbReference>
<dbReference type="InterPro" id="IPR050528">
    <property type="entry name" value="L-type_Lectin-RKs"/>
</dbReference>
<evidence type="ECO:0000256" key="5">
    <source>
        <dbReference type="ARBA" id="ARBA00022527"/>
    </source>
</evidence>
<dbReference type="OrthoDB" id="543442at2759"/>
<dbReference type="PANTHER" id="PTHR27007">
    <property type="match status" value="1"/>
</dbReference>
<keyword evidence="9" id="KW-0430">Lectin</keyword>
<dbReference type="GeneID" id="111298343"/>
<dbReference type="GO" id="GO:0005524">
    <property type="term" value="F:ATP binding"/>
    <property type="evidence" value="ECO:0007669"/>
    <property type="project" value="UniProtKB-KW"/>
</dbReference>
<dbReference type="SUPFAM" id="SSF56112">
    <property type="entry name" value="Protein kinase-like (PK-like)"/>
    <property type="match status" value="1"/>
</dbReference>
<dbReference type="Gene3D" id="3.30.200.20">
    <property type="entry name" value="Phosphorylase Kinase, domain 1"/>
    <property type="match status" value="1"/>
</dbReference>
<keyword evidence="10" id="KW-0547">Nucleotide-binding</keyword>
<feature type="region of interest" description="Disordered" evidence="18">
    <location>
        <begin position="433"/>
        <end position="463"/>
    </location>
</feature>
<dbReference type="Gene3D" id="1.10.510.10">
    <property type="entry name" value="Transferase(Phosphotransferase) domain 1"/>
    <property type="match status" value="1"/>
</dbReference>
<evidence type="ECO:0000256" key="7">
    <source>
        <dbReference type="ARBA" id="ARBA00022692"/>
    </source>
</evidence>
<comment type="similarity">
    <text evidence="2">In the N-terminal section; belongs to the leguminous lectin family.</text>
</comment>
<evidence type="ECO:0000256" key="18">
    <source>
        <dbReference type="SAM" id="MobiDB-lite"/>
    </source>
</evidence>
<dbReference type="AlphaFoldDB" id="A0A6P5Z7T3"/>
<keyword evidence="5" id="KW-0723">Serine/threonine-protein kinase</keyword>
<keyword evidence="20" id="KW-1185">Reference proteome</keyword>
<dbReference type="Proteomes" id="UP000515121">
    <property type="component" value="Unplaced"/>
</dbReference>
<evidence type="ECO:0000256" key="13">
    <source>
        <dbReference type="ARBA" id="ARBA00022989"/>
    </source>
</evidence>
<evidence type="ECO:0000256" key="9">
    <source>
        <dbReference type="ARBA" id="ARBA00022734"/>
    </source>
</evidence>
<evidence type="ECO:0000256" key="15">
    <source>
        <dbReference type="ARBA" id="ARBA00023170"/>
    </source>
</evidence>
<protein>
    <recommendedName>
        <fullName evidence="4">non-specific serine/threonine protein kinase</fullName>
        <ecNumber evidence="4">2.7.11.1</ecNumber>
    </recommendedName>
</protein>
<comment type="catalytic activity">
    <reaction evidence="16">
        <text>L-threonyl-[protein] + ATP = O-phospho-L-threonyl-[protein] + ADP + H(+)</text>
        <dbReference type="Rhea" id="RHEA:46608"/>
        <dbReference type="Rhea" id="RHEA-COMP:11060"/>
        <dbReference type="Rhea" id="RHEA-COMP:11605"/>
        <dbReference type="ChEBI" id="CHEBI:15378"/>
        <dbReference type="ChEBI" id="CHEBI:30013"/>
        <dbReference type="ChEBI" id="CHEBI:30616"/>
        <dbReference type="ChEBI" id="CHEBI:61977"/>
        <dbReference type="ChEBI" id="CHEBI:456216"/>
        <dbReference type="EC" id="2.7.11.1"/>
    </reaction>
</comment>
<keyword evidence="11" id="KW-0418">Kinase</keyword>
<dbReference type="SUPFAM" id="SSF49899">
    <property type="entry name" value="Concanavalin A-like lectins/glucanases"/>
    <property type="match status" value="1"/>
</dbReference>
<dbReference type="InterPro" id="IPR011009">
    <property type="entry name" value="Kinase-like_dom_sf"/>
</dbReference>
<name>A0A6P5Z7T3_DURZI</name>
<evidence type="ECO:0000256" key="17">
    <source>
        <dbReference type="ARBA" id="ARBA00048679"/>
    </source>
</evidence>
<keyword evidence="14" id="KW-0472">Membrane</keyword>
<dbReference type="KEGG" id="dzi:111298343"/>
<keyword evidence="7" id="KW-0812">Transmembrane</keyword>
<keyword evidence="13" id="KW-1133">Transmembrane helix</keyword>
<evidence type="ECO:0000313" key="20">
    <source>
        <dbReference type="Proteomes" id="UP000515121"/>
    </source>
</evidence>
<evidence type="ECO:0000256" key="10">
    <source>
        <dbReference type="ARBA" id="ARBA00022741"/>
    </source>
</evidence>
<dbReference type="GO" id="GO:0016020">
    <property type="term" value="C:membrane"/>
    <property type="evidence" value="ECO:0007669"/>
    <property type="project" value="UniProtKB-SubCell"/>
</dbReference>
<dbReference type="InterPro" id="IPR000719">
    <property type="entry name" value="Prot_kinase_dom"/>
</dbReference>
<dbReference type="GO" id="GO:0004674">
    <property type="term" value="F:protein serine/threonine kinase activity"/>
    <property type="evidence" value="ECO:0007669"/>
    <property type="project" value="UniProtKB-KW"/>
</dbReference>
<dbReference type="Gene3D" id="2.60.120.200">
    <property type="match status" value="1"/>
</dbReference>
<dbReference type="InterPro" id="IPR013320">
    <property type="entry name" value="ConA-like_dom_sf"/>
</dbReference>
<evidence type="ECO:0000313" key="21">
    <source>
        <dbReference type="RefSeq" id="XP_022748829.1"/>
    </source>
</evidence>
<evidence type="ECO:0000256" key="4">
    <source>
        <dbReference type="ARBA" id="ARBA00012513"/>
    </source>
</evidence>
<evidence type="ECO:0000256" key="11">
    <source>
        <dbReference type="ARBA" id="ARBA00022777"/>
    </source>
</evidence>
<keyword evidence="6" id="KW-0808">Transferase</keyword>
<evidence type="ECO:0000256" key="2">
    <source>
        <dbReference type="ARBA" id="ARBA00008536"/>
    </source>
</evidence>
<comment type="catalytic activity">
    <reaction evidence="17">
        <text>L-seryl-[protein] + ATP = O-phospho-L-seryl-[protein] + ADP + H(+)</text>
        <dbReference type="Rhea" id="RHEA:17989"/>
        <dbReference type="Rhea" id="RHEA-COMP:9863"/>
        <dbReference type="Rhea" id="RHEA-COMP:11604"/>
        <dbReference type="ChEBI" id="CHEBI:15378"/>
        <dbReference type="ChEBI" id="CHEBI:29999"/>
        <dbReference type="ChEBI" id="CHEBI:30616"/>
        <dbReference type="ChEBI" id="CHEBI:83421"/>
        <dbReference type="ChEBI" id="CHEBI:456216"/>
        <dbReference type="EC" id="2.7.11.1"/>
    </reaction>
</comment>
<accession>A0A6P5Z7T3</accession>
<dbReference type="GO" id="GO:0030246">
    <property type="term" value="F:carbohydrate binding"/>
    <property type="evidence" value="ECO:0007669"/>
    <property type="project" value="UniProtKB-KW"/>
</dbReference>
<dbReference type="EC" id="2.7.11.1" evidence="4"/>
<keyword evidence="15" id="KW-0675">Receptor</keyword>
<evidence type="ECO:0000256" key="14">
    <source>
        <dbReference type="ARBA" id="ARBA00023136"/>
    </source>
</evidence>
<dbReference type="InterPro" id="IPR001220">
    <property type="entry name" value="Legume_lectin_dom"/>
</dbReference>
<evidence type="ECO:0000256" key="6">
    <source>
        <dbReference type="ARBA" id="ARBA00022679"/>
    </source>
</evidence>
<feature type="compositionally biased region" description="Polar residues" evidence="18">
    <location>
        <begin position="446"/>
        <end position="457"/>
    </location>
</feature>
<comment type="similarity">
    <text evidence="3">In the C-terminal section; belongs to the protein kinase superfamily. Ser/Thr protein kinase family.</text>
</comment>
<evidence type="ECO:0000256" key="16">
    <source>
        <dbReference type="ARBA" id="ARBA00047899"/>
    </source>
</evidence>
<comment type="subcellular location">
    <subcellularLocation>
        <location evidence="1">Membrane</location>
        <topology evidence="1">Single-pass type I membrane protein</topology>
    </subcellularLocation>
</comment>
<dbReference type="Pfam" id="PF00069">
    <property type="entry name" value="Pkinase"/>
    <property type="match status" value="1"/>
</dbReference>
<reference evidence="21" key="1">
    <citation type="submission" date="2025-08" db="UniProtKB">
        <authorList>
            <consortium name="RefSeq"/>
        </authorList>
    </citation>
    <scope>IDENTIFICATION</scope>
    <source>
        <tissue evidence="21">Fruit stalk</tissue>
    </source>
</reference>
<evidence type="ECO:0000256" key="1">
    <source>
        <dbReference type="ARBA" id="ARBA00004479"/>
    </source>
</evidence>
<dbReference type="PROSITE" id="PS50011">
    <property type="entry name" value="PROTEIN_KINASE_DOM"/>
    <property type="match status" value="1"/>
</dbReference>
<gene>
    <name evidence="21" type="primary">LOC111298343</name>
</gene>
<keyword evidence="12" id="KW-0067">ATP-binding</keyword>
<feature type="domain" description="Protein kinase" evidence="19">
    <location>
        <begin position="187"/>
        <end position="490"/>
    </location>
</feature>
<evidence type="ECO:0000256" key="3">
    <source>
        <dbReference type="ARBA" id="ARBA00010217"/>
    </source>
</evidence>
<keyword evidence="8" id="KW-0732">Signal</keyword>
<evidence type="ECO:0000259" key="19">
    <source>
        <dbReference type="PROSITE" id="PS50011"/>
    </source>
</evidence>
<dbReference type="Pfam" id="PF00139">
    <property type="entry name" value="Lectin_legB"/>
    <property type="match status" value="1"/>
</dbReference>
<proteinExistence type="inferred from homology"/>
<organism evidence="20 21">
    <name type="scientific">Durio zibethinus</name>
    <name type="common">Durian</name>
    <dbReference type="NCBI Taxonomy" id="66656"/>
    <lineage>
        <taxon>Eukaryota</taxon>
        <taxon>Viridiplantae</taxon>
        <taxon>Streptophyta</taxon>
        <taxon>Embryophyta</taxon>
        <taxon>Tracheophyta</taxon>
        <taxon>Spermatophyta</taxon>
        <taxon>Magnoliopsida</taxon>
        <taxon>eudicotyledons</taxon>
        <taxon>Gunneridae</taxon>
        <taxon>Pentapetalae</taxon>
        <taxon>rosids</taxon>
        <taxon>malvids</taxon>
        <taxon>Malvales</taxon>
        <taxon>Malvaceae</taxon>
        <taxon>Helicteroideae</taxon>
        <taxon>Durio</taxon>
    </lineage>
</organism>
<dbReference type="FunFam" id="1.10.510.10:FF:001023">
    <property type="entry name" value="Os07g0541700 protein"/>
    <property type="match status" value="1"/>
</dbReference>